<feature type="compositionally biased region" description="Polar residues" evidence="7">
    <location>
        <begin position="1"/>
        <end position="30"/>
    </location>
</feature>
<feature type="compositionally biased region" description="Basic residues" evidence="7">
    <location>
        <begin position="84"/>
        <end position="93"/>
    </location>
</feature>
<evidence type="ECO:0000256" key="1">
    <source>
        <dbReference type="ARBA" id="ARBA00004123"/>
    </source>
</evidence>
<feature type="compositionally biased region" description="Low complexity" evidence="7">
    <location>
        <begin position="146"/>
        <end position="155"/>
    </location>
</feature>
<keyword evidence="4" id="KW-0804">Transcription</keyword>
<reference evidence="9 10" key="1">
    <citation type="journal article" date="2010" name="Cell">
        <title>The genome of Naegleria gruberi illuminates early eukaryotic versatility.</title>
        <authorList>
            <person name="Fritz-Laylin L.K."/>
            <person name="Prochnik S.E."/>
            <person name="Ginger M.L."/>
            <person name="Dacks J.B."/>
            <person name="Carpenter M.L."/>
            <person name="Field M.C."/>
            <person name="Kuo A."/>
            <person name="Paredez A."/>
            <person name="Chapman J."/>
            <person name="Pham J."/>
            <person name="Shu S."/>
            <person name="Neupane R."/>
            <person name="Cipriano M."/>
            <person name="Mancuso J."/>
            <person name="Tu H."/>
            <person name="Salamov A."/>
            <person name="Lindquist E."/>
            <person name="Shapiro H."/>
            <person name="Lucas S."/>
            <person name="Grigoriev I.V."/>
            <person name="Cande W.Z."/>
            <person name="Fulton C."/>
            <person name="Rokhsar D.S."/>
            <person name="Dawson S.C."/>
        </authorList>
    </citation>
    <scope>NUCLEOTIDE SEQUENCE [LARGE SCALE GENOMIC DNA]</scope>
    <source>
        <strain evidence="9 10">NEG-M</strain>
    </source>
</reference>
<feature type="compositionally biased region" description="Acidic residues" evidence="7">
    <location>
        <begin position="389"/>
        <end position="413"/>
    </location>
</feature>
<evidence type="ECO:0000256" key="3">
    <source>
        <dbReference type="ARBA" id="ARBA00023125"/>
    </source>
</evidence>
<dbReference type="InterPro" id="IPR009072">
    <property type="entry name" value="Histone-fold"/>
</dbReference>
<evidence type="ECO:0000259" key="8">
    <source>
        <dbReference type="Pfam" id="PF00808"/>
    </source>
</evidence>
<evidence type="ECO:0000256" key="2">
    <source>
        <dbReference type="ARBA" id="ARBA00023015"/>
    </source>
</evidence>
<accession>D2VNS0</accession>
<evidence type="ECO:0000313" key="10">
    <source>
        <dbReference type="Proteomes" id="UP000006671"/>
    </source>
</evidence>
<dbReference type="Pfam" id="PF00808">
    <property type="entry name" value="CBFD_NFYB_HMF"/>
    <property type="match status" value="1"/>
</dbReference>
<gene>
    <name evidence="9" type="ORF">NAEGRDRAFT_70598</name>
</gene>
<dbReference type="STRING" id="5762.D2VNS0"/>
<feature type="region of interest" description="Disordered" evidence="7">
    <location>
        <begin position="327"/>
        <end position="442"/>
    </location>
</feature>
<evidence type="ECO:0000256" key="6">
    <source>
        <dbReference type="ARBA" id="ARBA00038129"/>
    </source>
</evidence>
<dbReference type="GeneID" id="8850768"/>
<organism evidence="10">
    <name type="scientific">Naegleria gruberi</name>
    <name type="common">Amoeba</name>
    <dbReference type="NCBI Taxonomy" id="5762"/>
    <lineage>
        <taxon>Eukaryota</taxon>
        <taxon>Discoba</taxon>
        <taxon>Heterolobosea</taxon>
        <taxon>Tetramitia</taxon>
        <taxon>Eutetramitia</taxon>
        <taxon>Vahlkampfiidae</taxon>
        <taxon>Naegleria</taxon>
    </lineage>
</organism>
<keyword evidence="5" id="KW-0539">Nucleus</keyword>
<comment type="subcellular location">
    <subcellularLocation>
        <location evidence="1">Nucleus</location>
    </subcellularLocation>
</comment>
<evidence type="ECO:0000313" key="9">
    <source>
        <dbReference type="EMBL" id="EFC41461.1"/>
    </source>
</evidence>
<dbReference type="CDD" id="cd22908">
    <property type="entry name" value="HFD_NFYC-like"/>
    <property type="match status" value="1"/>
</dbReference>
<dbReference type="AlphaFoldDB" id="D2VNS0"/>
<feature type="region of interest" description="Disordered" evidence="7">
    <location>
        <begin position="1"/>
        <end position="112"/>
    </location>
</feature>
<keyword evidence="3" id="KW-0238">DNA-binding</keyword>
<name>D2VNS0_NAEGR</name>
<dbReference type="Proteomes" id="UP000006671">
    <property type="component" value="Unassembled WGS sequence"/>
</dbReference>
<proteinExistence type="inferred from homology"/>
<evidence type="ECO:0000256" key="7">
    <source>
        <dbReference type="SAM" id="MobiDB-lite"/>
    </source>
</evidence>
<dbReference type="InterPro" id="IPR003958">
    <property type="entry name" value="CBFA_NFYB_domain"/>
</dbReference>
<dbReference type="VEuPathDB" id="AmoebaDB:NAEGRDRAFT_70598"/>
<dbReference type="InterPro" id="IPR050568">
    <property type="entry name" value="Transcr_DNA_Rep_Reg"/>
</dbReference>
<dbReference type="GO" id="GO:0046982">
    <property type="term" value="F:protein heterodimerization activity"/>
    <property type="evidence" value="ECO:0007669"/>
    <property type="project" value="InterPro"/>
</dbReference>
<dbReference type="eggNOG" id="KOG1657">
    <property type="taxonomic scope" value="Eukaryota"/>
</dbReference>
<feature type="compositionally biased region" description="Low complexity" evidence="7">
    <location>
        <begin position="33"/>
        <end position="58"/>
    </location>
</feature>
<dbReference type="GO" id="GO:0000978">
    <property type="term" value="F:RNA polymerase II cis-regulatory region sequence-specific DNA binding"/>
    <property type="evidence" value="ECO:0007669"/>
    <property type="project" value="TreeGrafter"/>
</dbReference>
<dbReference type="InParanoid" id="D2VNS0"/>
<feature type="region of interest" description="Disordered" evidence="7">
    <location>
        <begin position="131"/>
        <end position="155"/>
    </location>
</feature>
<keyword evidence="2" id="KW-0805">Transcription regulation</keyword>
<dbReference type="OrthoDB" id="1272441at2759"/>
<dbReference type="GO" id="GO:0005634">
    <property type="term" value="C:nucleus"/>
    <property type="evidence" value="ECO:0007669"/>
    <property type="project" value="UniProtKB-SubCell"/>
</dbReference>
<feature type="compositionally biased region" description="Low complexity" evidence="7">
    <location>
        <begin position="367"/>
        <end position="376"/>
    </location>
</feature>
<dbReference type="PANTHER" id="PTHR10252">
    <property type="entry name" value="HISTONE-LIKE TRANSCRIPTION FACTOR CCAAT-RELATED"/>
    <property type="match status" value="1"/>
</dbReference>
<dbReference type="SUPFAM" id="SSF47113">
    <property type="entry name" value="Histone-fold"/>
    <property type="match status" value="1"/>
</dbReference>
<feature type="domain" description="Transcription factor CBF/NF-Y/archaeal histone" evidence="8">
    <location>
        <begin position="243"/>
        <end position="309"/>
    </location>
</feature>
<keyword evidence="10" id="KW-1185">Reference proteome</keyword>
<dbReference type="GO" id="GO:0000981">
    <property type="term" value="F:DNA-binding transcription factor activity, RNA polymerase II-specific"/>
    <property type="evidence" value="ECO:0007669"/>
    <property type="project" value="TreeGrafter"/>
</dbReference>
<dbReference type="FunFam" id="1.10.20.10:FF:000006">
    <property type="entry name" value="Nuclear transcription factor Y subunit gamma"/>
    <property type="match status" value="1"/>
</dbReference>
<evidence type="ECO:0000256" key="5">
    <source>
        <dbReference type="ARBA" id="ARBA00023242"/>
    </source>
</evidence>
<dbReference type="Gene3D" id="1.10.20.10">
    <property type="entry name" value="Histone, subunit A"/>
    <property type="match status" value="1"/>
</dbReference>
<protein>
    <submittedName>
        <fullName evidence="9">Predicted protein</fullName>
    </submittedName>
</protein>
<dbReference type="RefSeq" id="XP_002674205.1">
    <property type="nucleotide sequence ID" value="XM_002674159.1"/>
</dbReference>
<dbReference type="PANTHER" id="PTHR10252:SF8">
    <property type="entry name" value="NUCLEAR TRANSCRIPTION FACTOR Y SUBUNIT GAMMA"/>
    <property type="match status" value="1"/>
</dbReference>
<dbReference type="EMBL" id="GG738885">
    <property type="protein sequence ID" value="EFC41461.1"/>
    <property type="molecule type" value="Genomic_DNA"/>
</dbReference>
<sequence length="498" mass="54882">MLPSSSNNNIFTTPQLPSASSSTPSGNNGMIPSFQSNNNNNTSSSSVDSQQQQHQYSSHLQPTFSNHPPYHSIHSTASNGPGLSHHHHHHGHHQASLQPPIPIMNGNQKIPNANNRFVFPTHPSMLMMSNPSQHPYMPPHHGGVMPSSSTAQQPPSQYSQEVVSNSRTIPPNVNNIPMNTTVKYSNSTIMNNKYSTTIADNSIPTTTPQESYISTTVPSTALPVWQNLVSEMVNPTSKKPKNELPLARIKKIMKSDEEVRTKTMISAEAPVLFAKACEMFIIELTLHAWVHTEESKRRTLQRNDIAAAIGKTDIFDFLIDIVPRENEKPATNSNSHQQSSHSHHQHASNSGGGGKGVSATASYHHNQQTSLPQQQQLIDPQEEEHNTVEEEIDDEDGFQIDDEDDTHSDDEFEPPQQDITPTKNEDVSKLLLPSLDPKNMSGENSIKFVPGLGVIGSSQKQANIERETSAILVDAPELTSEPSQFLDDSQTFLPLDNQ</sequence>
<dbReference type="KEGG" id="ngr:NAEGRDRAFT_70598"/>
<evidence type="ECO:0000256" key="4">
    <source>
        <dbReference type="ARBA" id="ARBA00023163"/>
    </source>
</evidence>
<comment type="similarity">
    <text evidence="6">Belongs to the NFYC/HAP5 subunit family.</text>
</comment>